<dbReference type="InterPro" id="IPR051081">
    <property type="entry name" value="HTH_MetalResp_TranReg"/>
</dbReference>
<dbReference type="InterPro" id="IPR011991">
    <property type="entry name" value="ArsR-like_HTH"/>
</dbReference>
<dbReference type="Proteomes" id="UP000184050">
    <property type="component" value="Unassembled WGS sequence"/>
</dbReference>
<evidence type="ECO:0000256" key="3">
    <source>
        <dbReference type="ARBA" id="ARBA00023163"/>
    </source>
</evidence>
<accession>A0A1M6C8D7</accession>
<keyword evidence="6" id="KW-1185">Reference proteome</keyword>
<dbReference type="SUPFAM" id="SSF46785">
    <property type="entry name" value="Winged helix' DNA-binding domain"/>
    <property type="match status" value="1"/>
</dbReference>
<dbReference type="InterPro" id="IPR036388">
    <property type="entry name" value="WH-like_DNA-bd_sf"/>
</dbReference>
<name>A0A1M6C8D7_9BACT</name>
<dbReference type="RefSeq" id="WP_073165436.1">
    <property type="nucleotide sequence ID" value="NZ_FQZE01000003.1"/>
</dbReference>
<dbReference type="GO" id="GO:0003677">
    <property type="term" value="F:DNA binding"/>
    <property type="evidence" value="ECO:0007669"/>
    <property type="project" value="UniProtKB-KW"/>
</dbReference>
<dbReference type="PANTHER" id="PTHR33154:SF33">
    <property type="entry name" value="TRANSCRIPTIONAL REPRESSOR SDPR"/>
    <property type="match status" value="1"/>
</dbReference>
<dbReference type="EMBL" id="FQZE01000003">
    <property type="protein sequence ID" value="SHI57024.1"/>
    <property type="molecule type" value="Genomic_DNA"/>
</dbReference>
<dbReference type="PANTHER" id="PTHR33154">
    <property type="entry name" value="TRANSCRIPTIONAL REGULATOR, ARSR FAMILY"/>
    <property type="match status" value="1"/>
</dbReference>
<dbReference type="OrthoDB" id="9790747at2"/>
<organism evidence="5 6">
    <name type="scientific">Tangfeifania diversioriginum</name>
    <dbReference type="NCBI Taxonomy" id="1168035"/>
    <lineage>
        <taxon>Bacteria</taxon>
        <taxon>Pseudomonadati</taxon>
        <taxon>Bacteroidota</taxon>
        <taxon>Bacteroidia</taxon>
        <taxon>Marinilabiliales</taxon>
        <taxon>Prolixibacteraceae</taxon>
        <taxon>Tangfeifania</taxon>
    </lineage>
</organism>
<dbReference type="PROSITE" id="PS50987">
    <property type="entry name" value="HTH_ARSR_2"/>
    <property type="match status" value="1"/>
</dbReference>
<dbReference type="InterPro" id="IPR001845">
    <property type="entry name" value="HTH_ArsR_DNA-bd_dom"/>
</dbReference>
<proteinExistence type="predicted"/>
<dbReference type="InterPro" id="IPR036390">
    <property type="entry name" value="WH_DNA-bd_sf"/>
</dbReference>
<dbReference type="STRING" id="1168035.SAMN05444280_103168"/>
<evidence type="ECO:0000313" key="6">
    <source>
        <dbReference type="Proteomes" id="UP000184050"/>
    </source>
</evidence>
<gene>
    <name evidence="5" type="ORF">SAMN05444280_103168</name>
</gene>
<keyword evidence="2 5" id="KW-0238">DNA-binding</keyword>
<dbReference type="Gene3D" id="1.10.10.10">
    <property type="entry name" value="Winged helix-like DNA-binding domain superfamily/Winged helix DNA-binding domain"/>
    <property type="match status" value="1"/>
</dbReference>
<feature type="domain" description="HTH arsR-type" evidence="4">
    <location>
        <begin position="6"/>
        <end position="101"/>
    </location>
</feature>
<dbReference type="Pfam" id="PF12840">
    <property type="entry name" value="HTH_20"/>
    <property type="match status" value="1"/>
</dbReference>
<dbReference type="GO" id="GO:0003700">
    <property type="term" value="F:DNA-binding transcription factor activity"/>
    <property type="evidence" value="ECO:0007669"/>
    <property type="project" value="InterPro"/>
</dbReference>
<dbReference type="AlphaFoldDB" id="A0A1M6C8D7"/>
<keyword evidence="3" id="KW-0804">Transcription</keyword>
<evidence type="ECO:0000256" key="2">
    <source>
        <dbReference type="ARBA" id="ARBA00023125"/>
    </source>
</evidence>
<evidence type="ECO:0000259" key="4">
    <source>
        <dbReference type="PROSITE" id="PS50987"/>
    </source>
</evidence>
<evidence type="ECO:0000313" key="5">
    <source>
        <dbReference type="EMBL" id="SHI57024.1"/>
    </source>
</evidence>
<dbReference type="PRINTS" id="PR00778">
    <property type="entry name" value="HTHARSR"/>
</dbReference>
<keyword evidence="1" id="KW-0805">Transcription regulation</keyword>
<dbReference type="SMART" id="SM00418">
    <property type="entry name" value="HTH_ARSR"/>
    <property type="match status" value="1"/>
</dbReference>
<reference evidence="5 6" key="1">
    <citation type="submission" date="2016-11" db="EMBL/GenBank/DDBJ databases">
        <authorList>
            <person name="Jaros S."/>
            <person name="Januszkiewicz K."/>
            <person name="Wedrychowicz H."/>
        </authorList>
    </citation>
    <scope>NUCLEOTIDE SEQUENCE [LARGE SCALE GENOMIC DNA]</scope>
    <source>
        <strain evidence="5 6">DSM 27063</strain>
    </source>
</reference>
<sequence>MNTSEKYNESFIELAAALQALAHPARLQIVEHLAKYHECPAGAISSELPLSKSTVSQHMAKLREAGLISCSPAGICQNYKLNENRLNEVIQQMESFGDAVNLLAKEKIRCKNSINKAQLETVKSFQLTE</sequence>
<dbReference type="NCBIfam" id="NF033788">
    <property type="entry name" value="HTH_metalloreg"/>
    <property type="match status" value="1"/>
</dbReference>
<evidence type="ECO:0000256" key="1">
    <source>
        <dbReference type="ARBA" id="ARBA00023015"/>
    </source>
</evidence>
<protein>
    <submittedName>
        <fullName evidence="5">DNA-binding transcriptional regulator, ArsR family</fullName>
    </submittedName>
</protein>
<dbReference type="CDD" id="cd00090">
    <property type="entry name" value="HTH_ARSR"/>
    <property type="match status" value="1"/>
</dbReference>